<dbReference type="Proteomes" id="UP000289238">
    <property type="component" value="Unassembled WGS sequence"/>
</dbReference>
<keyword evidence="2" id="KW-1185">Reference proteome</keyword>
<reference evidence="1 2" key="1">
    <citation type="submission" date="2018-07" db="EMBL/GenBank/DDBJ databases">
        <title>Leeuwenhoekiella genomics.</title>
        <authorList>
            <person name="Tahon G."/>
            <person name="Willems A."/>
        </authorList>
    </citation>
    <scope>NUCLEOTIDE SEQUENCE [LARGE SCALE GENOMIC DNA]</scope>
    <source>
        <strain evidence="1 2">LMG 22550</strain>
    </source>
</reference>
<sequence length="103" mass="11019">MTVAAATTMLFAAQNMTAQETTQDVAMNETEVQAPVQDGFEKIEASALPEVVTNAIEADKAGSTVTEAYVNEELGVYKLMLQAEGSEVETAFINAEGKWVTVE</sequence>
<comment type="caution">
    <text evidence="1">The sequence shown here is derived from an EMBL/GenBank/DDBJ whole genome shotgun (WGS) entry which is preliminary data.</text>
</comment>
<accession>A0A4Q0P5Z2</accession>
<name>A0A4Q0P5Z2_9FLAO</name>
<dbReference type="EMBL" id="QOVM01000004">
    <property type="protein sequence ID" value="RXG22057.1"/>
    <property type="molecule type" value="Genomic_DNA"/>
</dbReference>
<protein>
    <recommendedName>
        <fullName evidence="3">PepSY domain-containing protein</fullName>
    </recommendedName>
</protein>
<organism evidence="1 2">
    <name type="scientific">Leeuwenhoekiella aequorea</name>
    <dbReference type="NCBI Taxonomy" id="283736"/>
    <lineage>
        <taxon>Bacteria</taxon>
        <taxon>Pseudomonadati</taxon>
        <taxon>Bacteroidota</taxon>
        <taxon>Flavobacteriia</taxon>
        <taxon>Flavobacteriales</taxon>
        <taxon>Flavobacteriaceae</taxon>
        <taxon>Leeuwenhoekiella</taxon>
    </lineage>
</organism>
<dbReference type="SUPFAM" id="SSF160574">
    <property type="entry name" value="BT0923-like"/>
    <property type="match status" value="1"/>
</dbReference>
<dbReference type="AlphaFoldDB" id="A0A4Q0P5Z2"/>
<evidence type="ECO:0000313" key="1">
    <source>
        <dbReference type="EMBL" id="RXG22057.1"/>
    </source>
</evidence>
<gene>
    <name evidence="1" type="ORF">DSM00_2121</name>
</gene>
<evidence type="ECO:0000313" key="2">
    <source>
        <dbReference type="Proteomes" id="UP000289238"/>
    </source>
</evidence>
<evidence type="ECO:0008006" key="3">
    <source>
        <dbReference type="Google" id="ProtNLM"/>
    </source>
</evidence>
<proteinExistence type="predicted"/>